<dbReference type="Proteomes" id="UP000246702">
    <property type="component" value="Unassembled WGS sequence"/>
</dbReference>
<accession>A0A317V0N5</accession>
<comment type="caution">
    <text evidence="2">The sequence shown here is derived from an EMBL/GenBank/DDBJ whole genome shotgun (WGS) entry which is preliminary data.</text>
</comment>
<evidence type="ECO:0000313" key="3">
    <source>
        <dbReference type="Proteomes" id="UP000246702"/>
    </source>
</evidence>
<dbReference type="Pfam" id="PF26113">
    <property type="entry name" value="GH16_XgeA"/>
    <property type="match status" value="2"/>
</dbReference>
<gene>
    <name evidence="2" type="ORF">BO94DRAFT_590928</name>
</gene>
<feature type="region of interest" description="Disordered" evidence="1">
    <location>
        <begin position="85"/>
        <end position="112"/>
    </location>
</feature>
<dbReference type="AlphaFoldDB" id="A0A317V0N5"/>
<sequence length="192" mass="21051">MGRIQTGTVTGNIDGRCDVGPSKENILGCGVRGGPETYGEGFNSHGGGVYILEVCEEGIKVWVFSREVVPGDVLGIIDTDTYTYDDQETKGKNNNKKTKYTNKSRENTPNPQTWGPPLAHFPNTNCNIGDHFKDLKIIANIDLCGQNAGHPAVYNDQDGCPGTCEEFVRGNLPELAEEAYWEFGGFWVFQVV</sequence>
<protein>
    <submittedName>
        <fullName evidence="2">Uncharacterized protein</fullName>
    </submittedName>
</protein>
<organism evidence="2 3">
    <name type="scientific">Aspergillus sclerotioniger CBS 115572</name>
    <dbReference type="NCBI Taxonomy" id="1450535"/>
    <lineage>
        <taxon>Eukaryota</taxon>
        <taxon>Fungi</taxon>
        <taxon>Dikarya</taxon>
        <taxon>Ascomycota</taxon>
        <taxon>Pezizomycotina</taxon>
        <taxon>Eurotiomycetes</taxon>
        <taxon>Eurotiomycetidae</taxon>
        <taxon>Eurotiales</taxon>
        <taxon>Aspergillaceae</taxon>
        <taxon>Aspergillus</taxon>
        <taxon>Aspergillus subgen. Circumdati</taxon>
    </lineage>
</organism>
<feature type="compositionally biased region" description="Basic residues" evidence="1">
    <location>
        <begin position="93"/>
        <end position="102"/>
    </location>
</feature>
<dbReference type="OrthoDB" id="192832at2759"/>
<reference evidence="2 3" key="1">
    <citation type="submission" date="2016-12" db="EMBL/GenBank/DDBJ databases">
        <title>The genomes of Aspergillus section Nigri reveals drivers in fungal speciation.</title>
        <authorList>
            <consortium name="DOE Joint Genome Institute"/>
            <person name="Vesth T.C."/>
            <person name="Nybo J."/>
            <person name="Theobald S."/>
            <person name="Brandl J."/>
            <person name="Frisvad J.C."/>
            <person name="Nielsen K.F."/>
            <person name="Lyhne E.K."/>
            <person name="Kogle M.E."/>
            <person name="Kuo A."/>
            <person name="Riley R."/>
            <person name="Clum A."/>
            <person name="Nolan M."/>
            <person name="Lipzen A."/>
            <person name="Salamov A."/>
            <person name="Henrissat B."/>
            <person name="Wiebenga A."/>
            <person name="De Vries R.P."/>
            <person name="Grigoriev I.V."/>
            <person name="Mortensen U.H."/>
            <person name="Andersen M.R."/>
            <person name="Baker S.E."/>
        </authorList>
    </citation>
    <scope>NUCLEOTIDE SEQUENCE [LARGE SCALE GENOMIC DNA]</scope>
    <source>
        <strain evidence="2 3">CBS 115572</strain>
    </source>
</reference>
<dbReference type="EMBL" id="MSFK01000048">
    <property type="protein sequence ID" value="PWY67229.1"/>
    <property type="molecule type" value="Genomic_DNA"/>
</dbReference>
<keyword evidence="3" id="KW-1185">Reference proteome</keyword>
<dbReference type="RefSeq" id="XP_025461873.1">
    <property type="nucleotide sequence ID" value="XM_025616072.1"/>
</dbReference>
<evidence type="ECO:0000313" key="2">
    <source>
        <dbReference type="EMBL" id="PWY67229.1"/>
    </source>
</evidence>
<dbReference type="GeneID" id="37118215"/>
<evidence type="ECO:0000256" key="1">
    <source>
        <dbReference type="SAM" id="MobiDB-lite"/>
    </source>
</evidence>
<proteinExistence type="predicted"/>
<name>A0A317V0N5_9EURO</name>
<dbReference type="STRING" id="1450535.A0A317V0N5"/>
<dbReference type="Gene3D" id="2.60.120.200">
    <property type="match status" value="1"/>
</dbReference>